<feature type="domain" description="Mur ligase central" evidence="13">
    <location>
        <begin position="54"/>
        <end position="239"/>
    </location>
</feature>
<dbReference type="InterPro" id="IPR004101">
    <property type="entry name" value="Mur_ligase_C"/>
</dbReference>
<evidence type="ECO:0000313" key="15">
    <source>
        <dbReference type="Proteomes" id="UP000182471"/>
    </source>
</evidence>
<dbReference type="InterPro" id="IPR036565">
    <property type="entry name" value="Mur-like_cat_sf"/>
</dbReference>
<dbReference type="FunFam" id="3.40.1190.10:FF:000011">
    <property type="entry name" value="Folylpolyglutamate synthase/dihydrofolate synthase"/>
    <property type="match status" value="1"/>
</dbReference>
<protein>
    <recommendedName>
        <fullName evidence="3">tetrahydrofolate synthase</fullName>
        <ecNumber evidence="3">6.3.2.17</ecNumber>
    </recommendedName>
    <alternativeName>
        <fullName evidence="9">Tetrahydrofolylpolyglutamate synthase</fullName>
    </alternativeName>
</protein>
<keyword evidence="15" id="KW-1185">Reference proteome</keyword>
<dbReference type="PANTHER" id="PTHR11136:SF0">
    <property type="entry name" value="DIHYDROFOLATE SYNTHETASE-RELATED"/>
    <property type="match status" value="1"/>
</dbReference>
<dbReference type="PIRSF" id="PIRSF001563">
    <property type="entry name" value="Folylpolyglu_synth"/>
    <property type="match status" value="1"/>
</dbReference>
<dbReference type="AlphaFoldDB" id="A0A1H9P937"/>
<sequence length="416" mass="46731">METSKHQCDIKTYKDVVNKIENSRRFGNDYGVTITKKVLEKLSNPQKNLKFIHIAGTNGKGSTASVVSNILMESGLKVGLFTSPHLIDFEERIRINGKYISKEDVARLGKLLIDTDFQVGLTMFDYCLVMAILYFKEQQVDVAVIETGLGGTYDSTNAIGTPLVCGITKIGYDHMQILGNTLAEIASSKAGIFKEDTIVVSQMQENEALEVLKTAAKEKKVKEFDIVNKVDIEEIKNYKRTMIGEYQLENIATAKKICQKVFERIDFPAKDNIKIDNAIKRGIANATWEGRMEILQKEPFFMIDGAHNSNGVEALCDSLRNLYPGEKFHFIMGVLADKDYEEMVKLLAPLAIDFKTITPDSSRALQNENLKNYINELGINACTLNEIRDIKNNLLDDAKNIALGSLYFIGDIKKLW</sequence>
<comment type="cofactor">
    <cofactor evidence="1">
        <name>Mg(2+)</name>
        <dbReference type="ChEBI" id="CHEBI:18420"/>
    </cofactor>
</comment>
<keyword evidence="4 11" id="KW-0436">Ligase</keyword>
<dbReference type="GO" id="GO:0008841">
    <property type="term" value="F:dihydrofolate synthase activity"/>
    <property type="evidence" value="ECO:0007669"/>
    <property type="project" value="TreeGrafter"/>
</dbReference>
<keyword evidence="7 11" id="KW-0067">ATP-binding</keyword>
<keyword evidence="8" id="KW-0460">Magnesium</keyword>
<dbReference type="EMBL" id="FOGW01000004">
    <property type="protein sequence ID" value="SER44712.1"/>
    <property type="molecule type" value="Genomic_DNA"/>
</dbReference>
<evidence type="ECO:0000313" key="14">
    <source>
        <dbReference type="EMBL" id="SER44712.1"/>
    </source>
</evidence>
<name>A0A1H9P937_9FIRM</name>
<accession>A0A1H9P937</accession>
<evidence type="ECO:0000256" key="2">
    <source>
        <dbReference type="ARBA" id="ARBA00008276"/>
    </source>
</evidence>
<reference evidence="15" key="1">
    <citation type="submission" date="2016-10" db="EMBL/GenBank/DDBJ databases">
        <authorList>
            <person name="Varghese N."/>
            <person name="Submissions S."/>
        </authorList>
    </citation>
    <scope>NUCLEOTIDE SEQUENCE [LARGE SCALE GENOMIC DNA]</scope>
    <source>
        <strain evidence="15">S1b</strain>
    </source>
</reference>
<evidence type="ECO:0000256" key="6">
    <source>
        <dbReference type="ARBA" id="ARBA00022741"/>
    </source>
</evidence>
<dbReference type="GO" id="GO:0005737">
    <property type="term" value="C:cytoplasm"/>
    <property type="evidence" value="ECO:0007669"/>
    <property type="project" value="TreeGrafter"/>
</dbReference>
<dbReference type="Gene3D" id="3.40.1190.10">
    <property type="entry name" value="Mur-like, catalytic domain"/>
    <property type="match status" value="1"/>
</dbReference>
<proteinExistence type="inferred from homology"/>
<dbReference type="GO" id="GO:0046872">
    <property type="term" value="F:metal ion binding"/>
    <property type="evidence" value="ECO:0007669"/>
    <property type="project" value="UniProtKB-KW"/>
</dbReference>
<comment type="catalytic activity">
    <reaction evidence="10">
        <text>(6S)-5,6,7,8-tetrahydrofolyl-(gamma-L-Glu)(n) + L-glutamate + ATP = (6S)-5,6,7,8-tetrahydrofolyl-(gamma-L-Glu)(n+1) + ADP + phosphate + H(+)</text>
        <dbReference type="Rhea" id="RHEA:10580"/>
        <dbReference type="Rhea" id="RHEA-COMP:14738"/>
        <dbReference type="Rhea" id="RHEA-COMP:14740"/>
        <dbReference type="ChEBI" id="CHEBI:15378"/>
        <dbReference type="ChEBI" id="CHEBI:29985"/>
        <dbReference type="ChEBI" id="CHEBI:30616"/>
        <dbReference type="ChEBI" id="CHEBI:43474"/>
        <dbReference type="ChEBI" id="CHEBI:141005"/>
        <dbReference type="ChEBI" id="CHEBI:456216"/>
        <dbReference type="EC" id="6.3.2.17"/>
    </reaction>
</comment>
<evidence type="ECO:0000256" key="1">
    <source>
        <dbReference type="ARBA" id="ARBA00001946"/>
    </source>
</evidence>
<dbReference type="GO" id="GO:0005524">
    <property type="term" value="F:ATP binding"/>
    <property type="evidence" value="ECO:0007669"/>
    <property type="project" value="UniProtKB-KW"/>
</dbReference>
<keyword evidence="6 11" id="KW-0547">Nucleotide-binding</keyword>
<dbReference type="InterPro" id="IPR001645">
    <property type="entry name" value="Folylpolyglutamate_synth"/>
</dbReference>
<evidence type="ECO:0000256" key="5">
    <source>
        <dbReference type="ARBA" id="ARBA00022723"/>
    </source>
</evidence>
<dbReference type="RefSeq" id="WP_074730289.1">
    <property type="nucleotide sequence ID" value="NZ_FOGW01000004.1"/>
</dbReference>
<dbReference type="GO" id="GO:0004326">
    <property type="term" value="F:tetrahydrofolylpolyglutamate synthase activity"/>
    <property type="evidence" value="ECO:0007669"/>
    <property type="project" value="UniProtKB-EC"/>
</dbReference>
<comment type="similarity">
    <text evidence="2 11">Belongs to the folylpolyglutamate synthase family.</text>
</comment>
<dbReference type="PANTHER" id="PTHR11136">
    <property type="entry name" value="FOLYLPOLYGLUTAMATE SYNTHASE-RELATED"/>
    <property type="match status" value="1"/>
</dbReference>
<keyword evidence="5" id="KW-0479">Metal-binding</keyword>
<dbReference type="EC" id="6.3.2.17" evidence="3"/>
<evidence type="ECO:0000256" key="8">
    <source>
        <dbReference type="ARBA" id="ARBA00022842"/>
    </source>
</evidence>
<dbReference type="Pfam" id="PF02875">
    <property type="entry name" value="Mur_ligase_C"/>
    <property type="match status" value="1"/>
</dbReference>
<dbReference type="InterPro" id="IPR013221">
    <property type="entry name" value="Mur_ligase_cen"/>
</dbReference>
<dbReference type="Gene3D" id="3.90.190.20">
    <property type="entry name" value="Mur ligase, C-terminal domain"/>
    <property type="match status" value="1"/>
</dbReference>
<dbReference type="InterPro" id="IPR018109">
    <property type="entry name" value="Folylpolyglutamate_synth_CS"/>
</dbReference>
<evidence type="ECO:0000259" key="13">
    <source>
        <dbReference type="Pfam" id="PF08245"/>
    </source>
</evidence>
<evidence type="ECO:0000259" key="12">
    <source>
        <dbReference type="Pfam" id="PF02875"/>
    </source>
</evidence>
<evidence type="ECO:0000256" key="7">
    <source>
        <dbReference type="ARBA" id="ARBA00022840"/>
    </source>
</evidence>
<dbReference type="Pfam" id="PF08245">
    <property type="entry name" value="Mur_ligase_M"/>
    <property type="match status" value="1"/>
</dbReference>
<dbReference type="SUPFAM" id="SSF53623">
    <property type="entry name" value="MurD-like peptide ligases, catalytic domain"/>
    <property type="match status" value="1"/>
</dbReference>
<dbReference type="SUPFAM" id="SSF53244">
    <property type="entry name" value="MurD-like peptide ligases, peptide-binding domain"/>
    <property type="match status" value="1"/>
</dbReference>
<organism evidence="14 15">
    <name type="scientific">Lachnobacterium bovis</name>
    <dbReference type="NCBI Taxonomy" id="140626"/>
    <lineage>
        <taxon>Bacteria</taxon>
        <taxon>Bacillati</taxon>
        <taxon>Bacillota</taxon>
        <taxon>Clostridia</taxon>
        <taxon>Lachnospirales</taxon>
        <taxon>Lachnospiraceae</taxon>
        <taxon>Lachnobacterium</taxon>
    </lineage>
</organism>
<evidence type="ECO:0000256" key="4">
    <source>
        <dbReference type="ARBA" id="ARBA00022598"/>
    </source>
</evidence>
<dbReference type="PROSITE" id="PS01011">
    <property type="entry name" value="FOLYLPOLYGLU_SYNT_1"/>
    <property type="match status" value="1"/>
</dbReference>
<evidence type="ECO:0000256" key="11">
    <source>
        <dbReference type="PIRNR" id="PIRNR001563"/>
    </source>
</evidence>
<feature type="domain" description="Mur ligase C-terminal" evidence="12">
    <location>
        <begin position="290"/>
        <end position="382"/>
    </location>
</feature>
<gene>
    <name evidence="14" type="ORF">SAMN02910429_00149</name>
</gene>
<dbReference type="NCBIfam" id="TIGR01499">
    <property type="entry name" value="folC"/>
    <property type="match status" value="1"/>
</dbReference>
<dbReference type="InterPro" id="IPR036615">
    <property type="entry name" value="Mur_ligase_C_dom_sf"/>
</dbReference>
<evidence type="ECO:0000256" key="9">
    <source>
        <dbReference type="ARBA" id="ARBA00030592"/>
    </source>
</evidence>
<evidence type="ECO:0000256" key="3">
    <source>
        <dbReference type="ARBA" id="ARBA00013025"/>
    </source>
</evidence>
<evidence type="ECO:0000256" key="10">
    <source>
        <dbReference type="ARBA" id="ARBA00047493"/>
    </source>
</evidence>
<dbReference type="Proteomes" id="UP000182471">
    <property type="component" value="Unassembled WGS sequence"/>
</dbReference>